<organism evidence="1 2">
    <name type="scientific">Stylosanthes scabra</name>
    <dbReference type="NCBI Taxonomy" id="79078"/>
    <lineage>
        <taxon>Eukaryota</taxon>
        <taxon>Viridiplantae</taxon>
        <taxon>Streptophyta</taxon>
        <taxon>Embryophyta</taxon>
        <taxon>Tracheophyta</taxon>
        <taxon>Spermatophyta</taxon>
        <taxon>Magnoliopsida</taxon>
        <taxon>eudicotyledons</taxon>
        <taxon>Gunneridae</taxon>
        <taxon>Pentapetalae</taxon>
        <taxon>rosids</taxon>
        <taxon>fabids</taxon>
        <taxon>Fabales</taxon>
        <taxon>Fabaceae</taxon>
        <taxon>Papilionoideae</taxon>
        <taxon>50 kb inversion clade</taxon>
        <taxon>dalbergioids sensu lato</taxon>
        <taxon>Dalbergieae</taxon>
        <taxon>Pterocarpus clade</taxon>
        <taxon>Stylosanthes</taxon>
    </lineage>
</organism>
<evidence type="ECO:0000313" key="2">
    <source>
        <dbReference type="Proteomes" id="UP001341840"/>
    </source>
</evidence>
<comment type="caution">
    <text evidence="1">The sequence shown here is derived from an EMBL/GenBank/DDBJ whole genome shotgun (WGS) entry which is preliminary data.</text>
</comment>
<sequence>RSSRLVADSCSPRCRSSLPRRRFISARFSWRLGLESGRSSRRSSRLGFQARHFSFFKARVSARRSSRRPAFLFL</sequence>
<dbReference type="EMBL" id="JASCZI010032197">
    <property type="protein sequence ID" value="MED6127996.1"/>
    <property type="molecule type" value="Genomic_DNA"/>
</dbReference>
<gene>
    <name evidence="1" type="ORF">PIB30_093381</name>
</gene>
<accession>A0ABU6RW19</accession>
<protein>
    <submittedName>
        <fullName evidence="1">Uncharacterized protein</fullName>
    </submittedName>
</protein>
<evidence type="ECO:0000313" key="1">
    <source>
        <dbReference type="EMBL" id="MED6127996.1"/>
    </source>
</evidence>
<dbReference type="Proteomes" id="UP001341840">
    <property type="component" value="Unassembled WGS sequence"/>
</dbReference>
<name>A0ABU6RW19_9FABA</name>
<feature type="non-terminal residue" evidence="1">
    <location>
        <position position="1"/>
    </location>
</feature>
<keyword evidence="2" id="KW-1185">Reference proteome</keyword>
<reference evidence="1 2" key="1">
    <citation type="journal article" date="2023" name="Plants (Basel)">
        <title>Bridging the Gap: Combining Genomics and Transcriptomics Approaches to Understand Stylosanthes scabra, an Orphan Legume from the Brazilian Caatinga.</title>
        <authorList>
            <person name="Ferreira-Neto J.R.C."/>
            <person name="da Silva M.D."/>
            <person name="Binneck E."/>
            <person name="de Melo N.F."/>
            <person name="da Silva R.H."/>
            <person name="de Melo A.L.T.M."/>
            <person name="Pandolfi V."/>
            <person name="Bustamante F.O."/>
            <person name="Brasileiro-Vidal A.C."/>
            <person name="Benko-Iseppon A.M."/>
        </authorList>
    </citation>
    <scope>NUCLEOTIDE SEQUENCE [LARGE SCALE GENOMIC DNA]</scope>
    <source>
        <tissue evidence="1">Leaves</tissue>
    </source>
</reference>
<proteinExistence type="predicted"/>